<dbReference type="Proteomes" id="UP000719766">
    <property type="component" value="Unassembled WGS sequence"/>
</dbReference>
<gene>
    <name evidence="1" type="ORF">HD556DRAFT_1538591</name>
</gene>
<comment type="caution">
    <text evidence="1">The sequence shown here is derived from an EMBL/GenBank/DDBJ whole genome shotgun (WGS) entry which is preliminary data.</text>
</comment>
<dbReference type="EMBL" id="JABBWE010000066">
    <property type="protein sequence ID" value="KAG1788648.1"/>
    <property type="molecule type" value="Genomic_DNA"/>
</dbReference>
<dbReference type="OrthoDB" id="2664666at2759"/>
<evidence type="ECO:0000313" key="2">
    <source>
        <dbReference type="Proteomes" id="UP000719766"/>
    </source>
</evidence>
<organism evidence="1 2">
    <name type="scientific">Suillus plorans</name>
    <dbReference type="NCBI Taxonomy" id="116603"/>
    <lineage>
        <taxon>Eukaryota</taxon>
        <taxon>Fungi</taxon>
        <taxon>Dikarya</taxon>
        <taxon>Basidiomycota</taxon>
        <taxon>Agaricomycotina</taxon>
        <taxon>Agaricomycetes</taxon>
        <taxon>Agaricomycetidae</taxon>
        <taxon>Boletales</taxon>
        <taxon>Suillineae</taxon>
        <taxon>Suillaceae</taxon>
        <taxon>Suillus</taxon>
    </lineage>
</organism>
<sequence>MSITPMTSMSLTHERLHQGSCARQMLTGQGATPNDLNLITPLGSAEILYASLVGDLRYERFEACARPNYAFAKEVKSFARFRKGEMVITISEAAGDNLFKVVVSSPTTVDMTVMTPGGLAMFYPAWTLSKVAVINGHIRVDNTGGPQDNVGCMAKDETVTDRAEVHARVECMENNSKAQNYQNVLQNHNILIIATKRKKNHSLDTPAVRKGKTNGNKDAVLITQEGLWVLVAAFTIAPTQGVGASATMAQATIHPPALV</sequence>
<accession>A0A9P7DDZ9</accession>
<name>A0A9P7DDZ9_9AGAM</name>
<proteinExistence type="predicted"/>
<protein>
    <submittedName>
        <fullName evidence="1">Uncharacterized protein</fullName>
    </submittedName>
</protein>
<evidence type="ECO:0000313" key="1">
    <source>
        <dbReference type="EMBL" id="KAG1788648.1"/>
    </source>
</evidence>
<dbReference type="GeneID" id="64603460"/>
<reference evidence="1" key="1">
    <citation type="journal article" date="2020" name="New Phytol.">
        <title>Comparative genomics reveals dynamic genome evolution in host specialist ectomycorrhizal fungi.</title>
        <authorList>
            <person name="Lofgren L.A."/>
            <person name="Nguyen N.H."/>
            <person name="Vilgalys R."/>
            <person name="Ruytinx J."/>
            <person name="Liao H.L."/>
            <person name="Branco S."/>
            <person name="Kuo A."/>
            <person name="LaButti K."/>
            <person name="Lipzen A."/>
            <person name="Andreopoulos W."/>
            <person name="Pangilinan J."/>
            <person name="Riley R."/>
            <person name="Hundley H."/>
            <person name="Na H."/>
            <person name="Barry K."/>
            <person name="Grigoriev I.V."/>
            <person name="Stajich J.E."/>
            <person name="Kennedy P.G."/>
        </authorList>
    </citation>
    <scope>NUCLEOTIDE SEQUENCE</scope>
    <source>
        <strain evidence="1">S12</strain>
    </source>
</reference>
<keyword evidence="2" id="KW-1185">Reference proteome</keyword>
<dbReference type="RefSeq" id="XP_041155839.1">
    <property type="nucleotide sequence ID" value="XM_041309696.1"/>
</dbReference>
<dbReference type="AlphaFoldDB" id="A0A9P7DDZ9"/>